<dbReference type="InterPro" id="IPR007066">
    <property type="entry name" value="RNA_pol_Rpb1_3"/>
</dbReference>
<comment type="caution">
    <text evidence="12">The sequence shown here is derived from an EMBL/GenBank/DDBJ whole genome shotgun (WGS) entry which is preliminary data.</text>
</comment>
<dbReference type="UniPathway" id="UPA00148"/>
<dbReference type="InterPro" id="IPR042102">
    <property type="entry name" value="RNA_pol_Rpb1_3_sf"/>
</dbReference>
<accession>A0A0F9FM56</accession>
<dbReference type="Pfam" id="PF00590">
    <property type="entry name" value="TP_methylase"/>
    <property type="match status" value="1"/>
</dbReference>
<dbReference type="InterPro" id="IPR035996">
    <property type="entry name" value="4pyrrol_Methylase_sf"/>
</dbReference>
<dbReference type="PANTHER" id="PTHR47036:SF1">
    <property type="entry name" value="COBALT-FACTOR III C(17)-METHYLTRANSFERASE-RELATED"/>
    <property type="match status" value="1"/>
</dbReference>
<dbReference type="GO" id="GO:0003899">
    <property type="term" value="F:DNA-directed RNA polymerase activity"/>
    <property type="evidence" value="ECO:0007669"/>
    <property type="project" value="UniProtKB-EC"/>
</dbReference>
<dbReference type="InterPro" id="IPR014777">
    <property type="entry name" value="4pyrrole_Mease_sub1"/>
</dbReference>
<dbReference type="Pfam" id="PF04983">
    <property type="entry name" value="RNA_pol_Rpb1_3"/>
    <property type="match status" value="1"/>
</dbReference>
<dbReference type="EC" id="2.7.7.6" evidence="2"/>
<dbReference type="EMBL" id="LAZR01029853">
    <property type="protein sequence ID" value="KKL58360.1"/>
    <property type="molecule type" value="Genomic_DNA"/>
</dbReference>
<dbReference type="InterPro" id="IPR000878">
    <property type="entry name" value="4pyrrol_Mease"/>
</dbReference>
<keyword evidence="3" id="KW-0240">DNA-directed RNA polymerase</keyword>
<dbReference type="GO" id="GO:0003677">
    <property type="term" value="F:DNA binding"/>
    <property type="evidence" value="ECO:0007669"/>
    <property type="project" value="InterPro"/>
</dbReference>
<evidence type="ECO:0000259" key="11">
    <source>
        <dbReference type="Pfam" id="PF04983"/>
    </source>
</evidence>
<evidence type="ECO:0000256" key="6">
    <source>
        <dbReference type="ARBA" id="ARBA00022679"/>
    </source>
</evidence>
<dbReference type="InterPro" id="IPR051810">
    <property type="entry name" value="Precorrin_MeTrfase"/>
</dbReference>
<sequence length="345" mass="38345">IIYRAGVNHEFTKKNVSGMEIFSKILPKINFSNEIIKIKGGEIEKGVVDQSIFGESDGVLVKLIDQEFGREIAFETIRKAFNLGKNYMTERGITISLEDLDVEEKVIEESDTIVGYTTYVKLVQDLIAGKDVYEYAMTQEVERAQQCIDLAKEGKIVSLVSSGDPGIYGMAGLIYETLAESGWDPKTGLQVEIVPGVSALNSCSAIIGSPLMTDFAVLSMSDLLVPWEIIMKRVEAAAQGDFVIVIYNPSSKKRIHQLQDTIKILLKYRKPTTPVAIIKGAFRNSQSVVLTDLENIINHSDKLGMITTVIIGNSSTYNYKDLMINPRGYKSKYNLQEQTNPNLKV</sequence>
<evidence type="ECO:0000256" key="5">
    <source>
        <dbReference type="ARBA" id="ARBA00022603"/>
    </source>
</evidence>
<dbReference type="SUPFAM" id="SSF53790">
    <property type="entry name" value="Tetrapyrrole methylase"/>
    <property type="match status" value="1"/>
</dbReference>
<dbReference type="InterPro" id="IPR014776">
    <property type="entry name" value="4pyrrole_Mease_sub2"/>
</dbReference>
<dbReference type="GO" id="GO:0032259">
    <property type="term" value="P:methylation"/>
    <property type="evidence" value="ECO:0007669"/>
    <property type="project" value="UniProtKB-KW"/>
</dbReference>
<keyword evidence="5" id="KW-0489">Methyltransferase</keyword>
<dbReference type="GO" id="GO:0008168">
    <property type="term" value="F:methyltransferase activity"/>
    <property type="evidence" value="ECO:0007669"/>
    <property type="project" value="UniProtKB-KW"/>
</dbReference>
<feature type="domain" description="Tetrapyrrole methylase" evidence="10">
    <location>
        <begin position="105"/>
        <end position="296"/>
    </location>
</feature>
<comment type="pathway">
    <text evidence="1">Cofactor biosynthesis; adenosylcobalamin biosynthesis.</text>
</comment>
<keyword evidence="7" id="KW-0949">S-adenosyl-L-methionine</keyword>
<dbReference type="AlphaFoldDB" id="A0A0F9FM56"/>
<evidence type="ECO:0000256" key="1">
    <source>
        <dbReference type="ARBA" id="ARBA00004953"/>
    </source>
</evidence>
<keyword evidence="8" id="KW-0548">Nucleotidyltransferase</keyword>
<keyword evidence="6" id="KW-0808">Transferase</keyword>
<dbReference type="Gene3D" id="3.30.950.10">
    <property type="entry name" value="Methyltransferase, Cobalt-precorrin-4 Transmethylase, Domain 2"/>
    <property type="match status" value="1"/>
</dbReference>
<dbReference type="SUPFAM" id="SSF64484">
    <property type="entry name" value="beta and beta-prime subunits of DNA dependent RNA-polymerase"/>
    <property type="match status" value="1"/>
</dbReference>
<organism evidence="12">
    <name type="scientific">marine sediment metagenome</name>
    <dbReference type="NCBI Taxonomy" id="412755"/>
    <lineage>
        <taxon>unclassified sequences</taxon>
        <taxon>metagenomes</taxon>
        <taxon>ecological metagenomes</taxon>
    </lineage>
</organism>
<keyword evidence="4" id="KW-0169">Cobalamin biosynthesis</keyword>
<dbReference type="GO" id="GO:0000428">
    <property type="term" value="C:DNA-directed RNA polymerase complex"/>
    <property type="evidence" value="ECO:0007669"/>
    <property type="project" value="UniProtKB-KW"/>
</dbReference>
<evidence type="ECO:0000256" key="4">
    <source>
        <dbReference type="ARBA" id="ARBA00022573"/>
    </source>
</evidence>
<dbReference type="Gene3D" id="3.40.1010.10">
    <property type="entry name" value="Cobalt-precorrin-4 Transmethylase, Domain 1"/>
    <property type="match status" value="1"/>
</dbReference>
<feature type="non-terminal residue" evidence="12">
    <location>
        <position position="1"/>
    </location>
</feature>
<dbReference type="InterPro" id="IPR006363">
    <property type="entry name" value="Cbl_synth_CobJ/CibH_dom"/>
</dbReference>
<keyword evidence="9" id="KW-0804">Transcription</keyword>
<evidence type="ECO:0000256" key="3">
    <source>
        <dbReference type="ARBA" id="ARBA00022478"/>
    </source>
</evidence>
<dbReference type="CDD" id="cd11646">
    <property type="entry name" value="Precorrin_3B_C17_MT"/>
    <property type="match status" value="1"/>
</dbReference>
<reference evidence="12" key="1">
    <citation type="journal article" date="2015" name="Nature">
        <title>Complex archaea that bridge the gap between prokaryotes and eukaryotes.</title>
        <authorList>
            <person name="Spang A."/>
            <person name="Saw J.H."/>
            <person name="Jorgensen S.L."/>
            <person name="Zaremba-Niedzwiedzka K."/>
            <person name="Martijn J."/>
            <person name="Lind A.E."/>
            <person name="van Eijk R."/>
            <person name="Schleper C."/>
            <person name="Guy L."/>
            <person name="Ettema T.J."/>
        </authorList>
    </citation>
    <scope>NUCLEOTIDE SEQUENCE</scope>
</reference>
<proteinExistence type="predicted"/>
<evidence type="ECO:0000256" key="9">
    <source>
        <dbReference type="ARBA" id="ARBA00023163"/>
    </source>
</evidence>
<gene>
    <name evidence="12" type="ORF">LCGC14_2226160</name>
</gene>
<evidence type="ECO:0000256" key="8">
    <source>
        <dbReference type="ARBA" id="ARBA00022695"/>
    </source>
</evidence>
<evidence type="ECO:0000256" key="2">
    <source>
        <dbReference type="ARBA" id="ARBA00012418"/>
    </source>
</evidence>
<feature type="domain" description="RNA polymerase Rpb1" evidence="11">
    <location>
        <begin position="13"/>
        <end position="100"/>
    </location>
</feature>
<dbReference type="GO" id="GO:0009236">
    <property type="term" value="P:cobalamin biosynthetic process"/>
    <property type="evidence" value="ECO:0007669"/>
    <property type="project" value="UniProtKB-UniPathway"/>
</dbReference>
<name>A0A0F9FM56_9ZZZZ</name>
<evidence type="ECO:0000256" key="7">
    <source>
        <dbReference type="ARBA" id="ARBA00022691"/>
    </source>
</evidence>
<evidence type="ECO:0000313" key="12">
    <source>
        <dbReference type="EMBL" id="KKL58360.1"/>
    </source>
</evidence>
<protein>
    <recommendedName>
        <fullName evidence="2">DNA-directed RNA polymerase</fullName>
        <ecNumber evidence="2">2.7.7.6</ecNumber>
    </recommendedName>
</protein>
<dbReference type="GO" id="GO:0006351">
    <property type="term" value="P:DNA-templated transcription"/>
    <property type="evidence" value="ECO:0007669"/>
    <property type="project" value="InterPro"/>
</dbReference>
<dbReference type="PANTHER" id="PTHR47036">
    <property type="entry name" value="COBALT-FACTOR III C(17)-METHYLTRANSFERASE-RELATED"/>
    <property type="match status" value="1"/>
</dbReference>
<evidence type="ECO:0000259" key="10">
    <source>
        <dbReference type="Pfam" id="PF00590"/>
    </source>
</evidence>
<dbReference type="Gene3D" id="1.10.274.100">
    <property type="entry name" value="RNA polymerase Rpb1, domain 3"/>
    <property type="match status" value="1"/>
</dbReference>
<dbReference type="NCBIfam" id="TIGR01466">
    <property type="entry name" value="cobJ_cbiH"/>
    <property type="match status" value="1"/>
</dbReference>